<evidence type="ECO:0000313" key="4">
    <source>
        <dbReference type="Proteomes" id="UP001549320"/>
    </source>
</evidence>
<dbReference type="EMBL" id="JBEPSH010000005">
    <property type="protein sequence ID" value="MET4577807.1"/>
    <property type="molecule type" value="Genomic_DNA"/>
</dbReference>
<sequence length="128" mass="13151">MVPNNSFTRRAGLLACSLVAGVVLAGCAVGGDYRDYGGGYGRAPQSGPMSNQEASRMAYEQELERRVMSALRADPRVGAQGLTVKSEGDGVVAIGGTPANGAAGRDLALLIARSVPGVRRAVNTMTVN</sequence>
<organism evidence="3 4">
    <name type="scientific">Ottowia thiooxydans</name>
    <dbReference type="NCBI Taxonomy" id="219182"/>
    <lineage>
        <taxon>Bacteria</taxon>
        <taxon>Pseudomonadati</taxon>
        <taxon>Pseudomonadota</taxon>
        <taxon>Betaproteobacteria</taxon>
        <taxon>Burkholderiales</taxon>
        <taxon>Comamonadaceae</taxon>
        <taxon>Ottowia</taxon>
    </lineage>
</organism>
<dbReference type="InterPro" id="IPR007055">
    <property type="entry name" value="BON_dom"/>
</dbReference>
<keyword evidence="4" id="KW-1185">Reference proteome</keyword>
<accession>A0ABV2QA38</accession>
<dbReference type="PROSITE" id="PS50914">
    <property type="entry name" value="BON"/>
    <property type="match status" value="1"/>
</dbReference>
<gene>
    <name evidence="3" type="ORF">ABIE13_002918</name>
</gene>
<dbReference type="Pfam" id="PF04972">
    <property type="entry name" value="BON"/>
    <property type="match status" value="1"/>
</dbReference>
<evidence type="ECO:0000313" key="3">
    <source>
        <dbReference type="EMBL" id="MET4577807.1"/>
    </source>
</evidence>
<reference evidence="3 4" key="1">
    <citation type="submission" date="2024-06" db="EMBL/GenBank/DDBJ databases">
        <title>Sorghum-associated microbial communities from plants grown in Nebraska, USA.</title>
        <authorList>
            <person name="Schachtman D."/>
        </authorList>
    </citation>
    <scope>NUCLEOTIDE SEQUENCE [LARGE SCALE GENOMIC DNA]</scope>
    <source>
        <strain evidence="3 4">2709</strain>
    </source>
</reference>
<evidence type="ECO:0000256" key="1">
    <source>
        <dbReference type="SAM" id="SignalP"/>
    </source>
</evidence>
<feature type="signal peptide" evidence="1">
    <location>
        <begin position="1"/>
        <end position="25"/>
    </location>
</feature>
<proteinExistence type="predicted"/>
<comment type="caution">
    <text evidence="3">The sequence shown here is derived from an EMBL/GenBank/DDBJ whole genome shotgun (WGS) entry which is preliminary data.</text>
</comment>
<dbReference type="RefSeq" id="WP_354444493.1">
    <property type="nucleotide sequence ID" value="NZ_JBEPSH010000005.1"/>
</dbReference>
<feature type="chain" id="PRO_5045886198" description="BON domain-containing protein" evidence="1">
    <location>
        <begin position="26"/>
        <end position="128"/>
    </location>
</feature>
<feature type="domain" description="BON" evidence="2">
    <location>
        <begin position="59"/>
        <end position="128"/>
    </location>
</feature>
<keyword evidence="1" id="KW-0732">Signal</keyword>
<dbReference type="Proteomes" id="UP001549320">
    <property type="component" value="Unassembled WGS sequence"/>
</dbReference>
<evidence type="ECO:0000259" key="2">
    <source>
        <dbReference type="PROSITE" id="PS50914"/>
    </source>
</evidence>
<name>A0ABV2QA38_9BURK</name>
<protein>
    <recommendedName>
        <fullName evidence="2">BON domain-containing protein</fullName>
    </recommendedName>
</protein>